<accession>K1QWD5</accession>
<dbReference type="AlphaFoldDB" id="K1QWD5"/>
<sequence length="107" mass="12208">MKKFFGGKDNKTRPRRMSLQVIPDNHEVIHFKDDDMDDNAVMKMIQKQRKRRGSLPGPPPNLGQNSKVGQGYAPHKLFTKDSPPTRNKSDHDLNKSLLTYTPVPLNV</sequence>
<evidence type="ECO:0000313" key="1">
    <source>
        <dbReference type="EMBL" id="EKC25881.1"/>
    </source>
</evidence>
<dbReference type="HOGENOM" id="CLU_2212443_0_0_1"/>
<name>K1QWD5_MAGGI</name>
<protein>
    <submittedName>
        <fullName evidence="1">Uncharacterized protein</fullName>
    </submittedName>
</protein>
<reference evidence="1" key="1">
    <citation type="journal article" date="2012" name="Nature">
        <title>The oyster genome reveals stress adaptation and complexity of shell formation.</title>
        <authorList>
            <person name="Zhang G."/>
            <person name="Fang X."/>
            <person name="Guo X."/>
            <person name="Li L."/>
            <person name="Luo R."/>
            <person name="Xu F."/>
            <person name="Yang P."/>
            <person name="Zhang L."/>
            <person name="Wang X."/>
            <person name="Qi H."/>
            <person name="Xiong Z."/>
            <person name="Que H."/>
            <person name="Xie Y."/>
            <person name="Holland P.W."/>
            <person name="Paps J."/>
            <person name="Zhu Y."/>
            <person name="Wu F."/>
            <person name="Chen Y."/>
            <person name="Wang J."/>
            <person name="Peng C."/>
            <person name="Meng J."/>
            <person name="Yang L."/>
            <person name="Liu J."/>
            <person name="Wen B."/>
            <person name="Zhang N."/>
            <person name="Huang Z."/>
            <person name="Zhu Q."/>
            <person name="Feng Y."/>
            <person name="Mount A."/>
            <person name="Hedgecock D."/>
            <person name="Xu Z."/>
            <person name="Liu Y."/>
            <person name="Domazet-Loso T."/>
            <person name="Du Y."/>
            <person name="Sun X."/>
            <person name="Zhang S."/>
            <person name="Liu B."/>
            <person name="Cheng P."/>
            <person name="Jiang X."/>
            <person name="Li J."/>
            <person name="Fan D."/>
            <person name="Wang W."/>
            <person name="Fu W."/>
            <person name="Wang T."/>
            <person name="Wang B."/>
            <person name="Zhang J."/>
            <person name="Peng Z."/>
            <person name="Li Y."/>
            <person name="Li N."/>
            <person name="Wang J."/>
            <person name="Chen M."/>
            <person name="He Y."/>
            <person name="Tan F."/>
            <person name="Song X."/>
            <person name="Zheng Q."/>
            <person name="Huang R."/>
            <person name="Yang H."/>
            <person name="Du X."/>
            <person name="Chen L."/>
            <person name="Yang M."/>
            <person name="Gaffney P.M."/>
            <person name="Wang S."/>
            <person name="Luo L."/>
            <person name="She Z."/>
            <person name="Ming Y."/>
            <person name="Huang W."/>
            <person name="Zhang S."/>
            <person name="Huang B."/>
            <person name="Zhang Y."/>
            <person name="Qu T."/>
            <person name="Ni P."/>
            <person name="Miao G."/>
            <person name="Wang J."/>
            <person name="Wang Q."/>
            <person name="Steinberg C.E."/>
            <person name="Wang H."/>
            <person name="Li N."/>
            <person name="Qian L."/>
            <person name="Zhang G."/>
            <person name="Li Y."/>
            <person name="Yang H."/>
            <person name="Liu X."/>
            <person name="Wang J."/>
            <person name="Yin Y."/>
            <person name="Wang J."/>
        </authorList>
    </citation>
    <scope>NUCLEOTIDE SEQUENCE [LARGE SCALE GENOMIC DNA]</scope>
    <source>
        <strain evidence="1">05x7-T-G4-1.051#20</strain>
    </source>
</reference>
<dbReference type="EMBL" id="JH818422">
    <property type="protein sequence ID" value="EKC25881.1"/>
    <property type="molecule type" value="Genomic_DNA"/>
</dbReference>
<proteinExistence type="predicted"/>
<gene>
    <name evidence="1" type="ORF">CGI_10010278</name>
</gene>
<dbReference type="InParanoid" id="K1QWD5"/>
<organism evidence="1">
    <name type="scientific">Magallana gigas</name>
    <name type="common">Pacific oyster</name>
    <name type="synonym">Crassostrea gigas</name>
    <dbReference type="NCBI Taxonomy" id="29159"/>
    <lineage>
        <taxon>Eukaryota</taxon>
        <taxon>Metazoa</taxon>
        <taxon>Spiralia</taxon>
        <taxon>Lophotrochozoa</taxon>
        <taxon>Mollusca</taxon>
        <taxon>Bivalvia</taxon>
        <taxon>Autobranchia</taxon>
        <taxon>Pteriomorphia</taxon>
        <taxon>Ostreida</taxon>
        <taxon>Ostreoidea</taxon>
        <taxon>Ostreidae</taxon>
        <taxon>Magallana</taxon>
    </lineage>
</organism>